<dbReference type="SMART" id="SM00248">
    <property type="entry name" value="ANK"/>
    <property type="match status" value="2"/>
</dbReference>
<accession>A0A7D9HEV3</accession>
<dbReference type="Gene3D" id="1.20.1270.10">
    <property type="match status" value="1"/>
</dbReference>
<reference evidence="3" key="1">
    <citation type="submission" date="2020-04" db="EMBL/GenBank/DDBJ databases">
        <authorList>
            <person name="Alioto T."/>
            <person name="Alioto T."/>
            <person name="Gomez Garrido J."/>
        </authorList>
    </citation>
    <scope>NUCLEOTIDE SEQUENCE</scope>
    <source>
        <strain evidence="3">A484AB</strain>
    </source>
</reference>
<dbReference type="InterPro" id="IPR002110">
    <property type="entry name" value="Ankyrin_rpt"/>
</dbReference>
<dbReference type="OrthoDB" id="194358at2759"/>
<dbReference type="PANTHER" id="PTHR24201:SF15">
    <property type="entry name" value="ANKYRIN REPEAT DOMAIN-CONTAINING PROTEIN 66"/>
    <property type="match status" value="1"/>
</dbReference>
<evidence type="ECO:0000313" key="3">
    <source>
        <dbReference type="EMBL" id="CAB3980830.1"/>
    </source>
</evidence>
<dbReference type="PROSITE" id="PS50088">
    <property type="entry name" value="ANK_REPEAT"/>
    <property type="match status" value="2"/>
</dbReference>
<keyword evidence="1" id="KW-0677">Repeat</keyword>
<dbReference type="InterPro" id="IPR050776">
    <property type="entry name" value="Ank_Repeat/CDKN_Inhibitor"/>
</dbReference>
<protein>
    <submittedName>
        <fullName evidence="3">Ankyrin repeat domain-containing 45</fullName>
    </submittedName>
</protein>
<dbReference type="SUPFAM" id="SSF100934">
    <property type="entry name" value="Heat shock protein 70kD (HSP70), C-terminal subdomain"/>
    <property type="match status" value="1"/>
</dbReference>
<proteinExistence type="predicted"/>
<dbReference type="Pfam" id="PF13637">
    <property type="entry name" value="Ank_4"/>
    <property type="match status" value="1"/>
</dbReference>
<keyword evidence="4" id="KW-1185">Reference proteome</keyword>
<organism evidence="3 4">
    <name type="scientific">Paramuricea clavata</name>
    <name type="common">Red gorgonian</name>
    <name type="synonym">Violescent sea-whip</name>
    <dbReference type="NCBI Taxonomy" id="317549"/>
    <lineage>
        <taxon>Eukaryota</taxon>
        <taxon>Metazoa</taxon>
        <taxon>Cnidaria</taxon>
        <taxon>Anthozoa</taxon>
        <taxon>Octocorallia</taxon>
        <taxon>Malacalcyonacea</taxon>
        <taxon>Plexauridae</taxon>
        <taxon>Paramuricea</taxon>
    </lineage>
</organism>
<dbReference type="SUPFAM" id="SSF48403">
    <property type="entry name" value="Ankyrin repeat"/>
    <property type="match status" value="1"/>
</dbReference>
<name>A0A7D9HEV3_PARCT</name>
<evidence type="ECO:0000313" key="4">
    <source>
        <dbReference type="Proteomes" id="UP001152795"/>
    </source>
</evidence>
<dbReference type="Proteomes" id="UP001152795">
    <property type="component" value="Unassembled WGS sequence"/>
</dbReference>
<evidence type="ECO:0000256" key="2">
    <source>
        <dbReference type="ARBA" id="ARBA00023043"/>
    </source>
</evidence>
<gene>
    <name evidence="3" type="ORF">PACLA_8A087249</name>
</gene>
<dbReference type="AlphaFoldDB" id="A0A7D9HEV3"/>
<dbReference type="PROSITE" id="PS50297">
    <property type="entry name" value="ANK_REP_REGION"/>
    <property type="match status" value="2"/>
</dbReference>
<comment type="caution">
    <text evidence="3">The sequence shown here is derived from an EMBL/GenBank/DDBJ whole genome shotgun (WGS) entry which is preliminary data.</text>
</comment>
<dbReference type="PANTHER" id="PTHR24201">
    <property type="entry name" value="ANK_REP_REGION DOMAIN-CONTAINING PROTEIN"/>
    <property type="match status" value="1"/>
</dbReference>
<dbReference type="InterPro" id="IPR036770">
    <property type="entry name" value="Ankyrin_rpt-contain_sf"/>
</dbReference>
<dbReference type="EMBL" id="CACRXK020000328">
    <property type="protein sequence ID" value="CAB3980830.1"/>
    <property type="molecule type" value="Genomic_DNA"/>
</dbReference>
<evidence type="ECO:0000256" key="1">
    <source>
        <dbReference type="ARBA" id="ARBA00022737"/>
    </source>
</evidence>
<keyword evidence="2" id="KW-0040">ANK repeat</keyword>
<sequence length="224" mass="25450">MATKVINNNKMSAFTSLVCRGDATKIKEYLEDSENEIEDRQIFINERDKSGKNALDFAAMLGREDAIRILIECGADPNYCTKTGYTVLHRAASWGHLHCIKMLVNCGVDLQVTNVHGERAREAAARYGKQDCVDFLDRAEAIAALREAIQDIKSTMTDPEKNLGRLNKEDKLTGNKLCDEKNTWLMANKDTASVELIFKKKDELYEALHYIFLKLEDLDVEKKR</sequence>
<dbReference type="Gene3D" id="1.25.40.20">
    <property type="entry name" value="Ankyrin repeat-containing domain"/>
    <property type="match status" value="1"/>
</dbReference>
<dbReference type="InterPro" id="IPR029048">
    <property type="entry name" value="HSP70_C_sf"/>
</dbReference>